<keyword evidence="2" id="KW-0472">Membrane</keyword>
<evidence type="ECO:0000313" key="4">
    <source>
        <dbReference type="EMBL" id="OON24016.1"/>
    </source>
</evidence>
<dbReference type="GO" id="GO:0007186">
    <property type="term" value="P:G protein-coupled receptor signaling pathway"/>
    <property type="evidence" value="ECO:0007669"/>
    <property type="project" value="InterPro"/>
</dbReference>
<dbReference type="InterPro" id="IPR047831">
    <property type="entry name" value="GPR180/TMEM145"/>
</dbReference>
<sequence length="727" mass="81587">MVYFNKKPHLEVTQVADVELEPDVQLEGDFPSATSYRTPYYHRTSGAAELAVFEFQPAISLCLFILLLHPLAALHLQGSWKPSQRYRFLTKFGFQRTQVDELEATRGYVYGSVKLSEEQAGANVSNLATLVLVDSEFILDLYGNATEPVWLQNTSGITRDQLAWMVENERCRRMFSKIDAIAWHKTCAPNGQLDLIRAVPCSAGKFCAEEDNSARVITNSQFTYTVQDLRQPRYWYLMLVACSRNPQTCQWVTTALPNPDTPSSSIISTASLDYSIWLVNGAPRLQGFNKFEHQFSFEKHDSVEIYLVFFVLYAILGTIVHCFVFAPHIHLSDTLFLRLHVALPHTAYRRYTPSSILGFLLSRVKMFRQSVIHGALFLTHVWLSIFATLFTTIHLGVFSFDGQGLGHLSTFGTLIAQWADALFLVLLLSTAEMGFFPTVTQRNRHTVEFDTFVGPGGSPSKGAHGYVYHRLPEYTQAGIESKNVRTNPMQNEQSYTSPWPFIFLMVALFESVQTILYIWASIDQNPVIDFYIWNTVPGCLLLAVRFGVSFWFLAILRRRLLQVEVQPNGEEVAGASSFGLGIDLVHFAAGFLLWMVVLPLVVFIAETSVSPLWRSKTILSVCLSANYVAACVYAYLLITCRCALGGSAQREKNAIMGDCAKRKLQSRCYGIGLGPILSPFDPRILLPGSLLTFVRELGNIEADRPHTPPHSGPHGAFADSKLKENHL</sequence>
<feature type="transmembrane region" description="Helical" evidence="2">
    <location>
        <begin position="499"/>
        <end position="519"/>
    </location>
</feature>
<feature type="domain" description="GPR180/TMEM145 transmembrane" evidence="3">
    <location>
        <begin position="498"/>
        <end position="632"/>
    </location>
</feature>
<feature type="transmembrane region" description="Helical" evidence="2">
    <location>
        <begin position="415"/>
        <end position="436"/>
    </location>
</feature>
<keyword evidence="2" id="KW-1133">Transmembrane helix</keyword>
<protein>
    <recommendedName>
        <fullName evidence="3">GPR180/TMEM145 transmembrane domain-containing protein</fullName>
    </recommendedName>
</protein>
<keyword evidence="5" id="KW-1185">Reference proteome</keyword>
<dbReference type="PANTHER" id="PTHR23252:SF43">
    <property type="entry name" value="INTIMAL THICKNESS RELATED RECEPTOR IRP DOMAIN-CONTAINING PROTEIN"/>
    <property type="match status" value="1"/>
</dbReference>
<feature type="transmembrane region" description="Helical" evidence="2">
    <location>
        <begin position="305"/>
        <end position="327"/>
    </location>
</feature>
<feature type="transmembrane region" description="Helical" evidence="2">
    <location>
        <begin position="531"/>
        <end position="556"/>
    </location>
</feature>
<dbReference type="AlphaFoldDB" id="A0A1S8XBI7"/>
<dbReference type="GO" id="GO:0019236">
    <property type="term" value="P:response to pheromone"/>
    <property type="evidence" value="ECO:0007669"/>
    <property type="project" value="InterPro"/>
</dbReference>
<accession>A0A1S8XBI7</accession>
<gene>
    <name evidence="4" type="ORF">X801_00071</name>
</gene>
<feature type="transmembrane region" description="Helical" evidence="2">
    <location>
        <begin position="617"/>
        <end position="638"/>
    </location>
</feature>
<dbReference type="Proteomes" id="UP000243686">
    <property type="component" value="Unassembled WGS sequence"/>
</dbReference>
<dbReference type="InterPro" id="IPR019336">
    <property type="entry name" value="GPR180/TMEM145_TM"/>
</dbReference>
<evidence type="ECO:0000256" key="1">
    <source>
        <dbReference type="SAM" id="MobiDB-lite"/>
    </source>
</evidence>
<evidence type="ECO:0000256" key="2">
    <source>
        <dbReference type="SAM" id="Phobius"/>
    </source>
</evidence>
<feature type="transmembrane region" description="Helical" evidence="2">
    <location>
        <begin position="376"/>
        <end position="395"/>
    </location>
</feature>
<name>A0A1S8XBI7_OPIVI</name>
<keyword evidence="2" id="KW-0812">Transmembrane</keyword>
<reference evidence="4 5" key="1">
    <citation type="submission" date="2015-03" db="EMBL/GenBank/DDBJ databases">
        <title>Draft genome of the nematode, Opisthorchis viverrini.</title>
        <authorList>
            <person name="Mitreva M."/>
        </authorList>
    </citation>
    <scope>NUCLEOTIDE SEQUENCE [LARGE SCALE GENOMIC DNA]</scope>
    <source>
        <strain evidence="4">Khon Kaen</strain>
    </source>
</reference>
<dbReference type="Pfam" id="PF10192">
    <property type="entry name" value="GPR180-TMEM145_TM"/>
    <property type="match status" value="1"/>
</dbReference>
<evidence type="ECO:0000259" key="3">
    <source>
        <dbReference type="Pfam" id="PF10192"/>
    </source>
</evidence>
<proteinExistence type="predicted"/>
<evidence type="ECO:0000313" key="5">
    <source>
        <dbReference type="Proteomes" id="UP000243686"/>
    </source>
</evidence>
<dbReference type="EMBL" id="KV891462">
    <property type="protein sequence ID" value="OON24016.1"/>
    <property type="molecule type" value="Genomic_DNA"/>
</dbReference>
<feature type="region of interest" description="Disordered" evidence="1">
    <location>
        <begin position="702"/>
        <end position="727"/>
    </location>
</feature>
<organism evidence="4 5">
    <name type="scientific">Opisthorchis viverrini</name>
    <name type="common">Southeast Asian liver fluke</name>
    <dbReference type="NCBI Taxonomy" id="6198"/>
    <lineage>
        <taxon>Eukaryota</taxon>
        <taxon>Metazoa</taxon>
        <taxon>Spiralia</taxon>
        <taxon>Lophotrochozoa</taxon>
        <taxon>Platyhelminthes</taxon>
        <taxon>Trematoda</taxon>
        <taxon>Digenea</taxon>
        <taxon>Opisthorchiida</taxon>
        <taxon>Opisthorchiata</taxon>
        <taxon>Opisthorchiidae</taxon>
        <taxon>Opisthorchis</taxon>
    </lineage>
</organism>
<dbReference type="PANTHER" id="PTHR23252">
    <property type="entry name" value="INTIMAL THICKNESS RECEPTOR-RELATED"/>
    <property type="match status" value="1"/>
</dbReference>
<feature type="transmembrane region" description="Helical" evidence="2">
    <location>
        <begin position="584"/>
        <end position="605"/>
    </location>
</feature>